<comment type="function">
    <text evidence="7">Catalyzes the transfer of the diacylglyceryl group from phosphatidylglycerol to the sulfhydryl group of the N-terminal cysteine of a prolipoprotein, the first step in the formation of mature lipoproteins.</text>
</comment>
<comment type="pathway">
    <text evidence="7">Protein modification; lipoprotein biosynthesis (diacylglyceryl transfer).</text>
</comment>
<dbReference type="GO" id="GO:0005886">
    <property type="term" value="C:plasma membrane"/>
    <property type="evidence" value="ECO:0007669"/>
    <property type="project" value="UniProtKB-SubCell"/>
</dbReference>
<dbReference type="UniPathway" id="UPA00664"/>
<dbReference type="GO" id="GO:0042158">
    <property type="term" value="P:lipoprotein biosynthetic process"/>
    <property type="evidence" value="ECO:0007669"/>
    <property type="project" value="UniProtKB-UniRule"/>
</dbReference>
<accession>A0A0W0ZSY1</accession>
<dbReference type="PROSITE" id="PS01311">
    <property type="entry name" value="LGT"/>
    <property type="match status" value="1"/>
</dbReference>
<dbReference type="NCBIfam" id="TIGR00544">
    <property type="entry name" value="lgt"/>
    <property type="match status" value="1"/>
</dbReference>
<proteinExistence type="inferred from homology"/>
<dbReference type="AlphaFoldDB" id="A0A0W0ZSY1"/>
<feature type="binding site" evidence="7">
    <location>
        <position position="139"/>
    </location>
    <ligand>
        <name>a 1,2-diacyl-sn-glycero-3-phospho-(1'-sn-glycerol)</name>
        <dbReference type="ChEBI" id="CHEBI:64716"/>
    </ligand>
</feature>
<evidence type="ECO:0000256" key="5">
    <source>
        <dbReference type="ARBA" id="ARBA00022989"/>
    </source>
</evidence>
<keyword evidence="2 7" id="KW-1003">Cell membrane</keyword>
<organism evidence="8 9">
    <name type="scientific">Legionella tucsonensis</name>
    <dbReference type="NCBI Taxonomy" id="40335"/>
    <lineage>
        <taxon>Bacteria</taxon>
        <taxon>Pseudomonadati</taxon>
        <taxon>Pseudomonadota</taxon>
        <taxon>Gammaproteobacteria</taxon>
        <taxon>Legionellales</taxon>
        <taxon>Legionellaceae</taxon>
        <taxon>Legionella</taxon>
    </lineage>
</organism>
<evidence type="ECO:0000256" key="3">
    <source>
        <dbReference type="ARBA" id="ARBA00022679"/>
    </source>
</evidence>
<dbReference type="PATRIC" id="fig|40335.7.peg.140"/>
<reference evidence="8 9" key="1">
    <citation type="submission" date="2015-11" db="EMBL/GenBank/DDBJ databases">
        <title>Genomic analysis of 38 Legionella species identifies large and diverse effector repertoires.</title>
        <authorList>
            <person name="Burstein D."/>
            <person name="Amaro F."/>
            <person name="Zusman T."/>
            <person name="Lifshitz Z."/>
            <person name="Cohen O."/>
            <person name="Gilbert J.A."/>
            <person name="Pupko T."/>
            <person name="Shuman H.A."/>
            <person name="Segal G."/>
        </authorList>
    </citation>
    <scope>NUCLEOTIDE SEQUENCE [LARGE SCALE GENOMIC DNA]</scope>
    <source>
        <strain evidence="8 9">ATCC 49180</strain>
    </source>
</reference>
<keyword evidence="3 7" id="KW-0808">Transferase</keyword>
<dbReference type="InterPro" id="IPR001640">
    <property type="entry name" value="Lgt"/>
</dbReference>
<feature type="transmembrane region" description="Helical" evidence="7">
    <location>
        <begin position="198"/>
        <end position="216"/>
    </location>
</feature>
<keyword evidence="9" id="KW-1185">Reference proteome</keyword>
<evidence type="ECO:0000256" key="1">
    <source>
        <dbReference type="ARBA" id="ARBA00007150"/>
    </source>
</evidence>
<evidence type="ECO:0000256" key="7">
    <source>
        <dbReference type="HAMAP-Rule" id="MF_01147"/>
    </source>
</evidence>
<dbReference type="PANTHER" id="PTHR30589">
    <property type="entry name" value="PROLIPOPROTEIN DIACYLGLYCERYL TRANSFERASE"/>
    <property type="match status" value="1"/>
</dbReference>
<sequence length="256" mass="29318">MLTFPYINPVAFSIGPLQVHWYGLMYLIGFVSGWLLGHWRAKHYQLDWTSEQISDLIFYAALGVIIGGRFGYMLFYNFPELIHDPLSLFKIWQGGMSFHGGLLGVALALWFFSLKSKKSFLEIGDFIAPLVPIGLGAGRIGNFINGELWGRVTDMPWGMVYRHVDNQPRHPSELYEFGLEGVGLFLLVWIYARKPRPVGRVSAVFLMGYAVCRIIAEFFRQPDPQLGYIAFGWLTMGQILSIPMLLLGFWLWWAKR</sequence>
<feature type="transmembrane region" description="Helical" evidence="7">
    <location>
        <begin position="56"/>
        <end position="76"/>
    </location>
</feature>
<feature type="transmembrane region" description="Helical" evidence="7">
    <location>
        <begin position="96"/>
        <end position="114"/>
    </location>
</feature>
<dbReference type="Proteomes" id="UP000054693">
    <property type="component" value="Unassembled WGS sequence"/>
</dbReference>
<keyword evidence="8" id="KW-0449">Lipoprotein</keyword>
<evidence type="ECO:0000313" key="8">
    <source>
        <dbReference type="EMBL" id="KTD72289.1"/>
    </source>
</evidence>
<gene>
    <name evidence="7 8" type="primary">lgt</name>
    <name evidence="8" type="ORF">Ltuc_0136</name>
</gene>
<evidence type="ECO:0000313" key="9">
    <source>
        <dbReference type="Proteomes" id="UP000054693"/>
    </source>
</evidence>
<dbReference type="RefSeq" id="WP_058519449.1">
    <property type="nucleotide sequence ID" value="NZ_CAAAIP010000005.1"/>
</dbReference>
<feature type="transmembrane region" description="Helical" evidence="7">
    <location>
        <begin position="228"/>
        <end position="253"/>
    </location>
</feature>
<keyword evidence="4 7" id="KW-0812">Transmembrane</keyword>
<keyword evidence="5 7" id="KW-1133">Transmembrane helix</keyword>
<dbReference type="EMBL" id="LNZA01000001">
    <property type="protein sequence ID" value="KTD72289.1"/>
    <property type="molecule type" value="Genomic_DNA"/>
</dbReference>
<dbReference type="GO" id="GO:0008961">
    <property type="term" value="F:phosphatidylglycerol-prolipoprotein diacylglyceryl transferase activity"/>
    <property type="evidence" value="ECO:0007669"/>
    <property type="project" value="UniProtKB-UniRule"/>
</dbReference>
<feature type="transmembrane region" description="Helical" evidence="7">
    <location>
        <begin position="20"/>
        <end position="36"/>
    </location>
</feature>
<comment type="subcellular location">
    <subcellularLocation>
        <location evidence="7">Cell membrane</location>
        <topology evidence="7">Multi-pass membrane protein</topology>
    </subcellularLocation>
</comment>
<evidence type="ECO:0000256" key="6">
    <source>
        <dbReference type="ARBA" id="ARBA00023136"/>
    </source>
</evidence>
<dbReference type="EC" id="2.5.1.145" evidence="7"/>
<dbReference type="HAMAP" id="MF_01147">
    <property type="entry name" value="Lgt"/>
    <property type="match status" value="1"/>
</dbReference>
<comment type="caution">
    <text evidence="8">The sequence shown here is derived from an EMBL/GenBank/DDBJ whole genome shotgun (WGS) entry which is preliminary data.</text>
</comment>
<comment type="similarity">
    <text evidence="1 7">Belongs to the Lgt family.</text>
</comment>
<protein>
    <recommendedName>
        <fullName evidence="7">Phosphatidylglycerol--prolipoprotein diacylglyceryl transferase</fullName>
        <ecNumber evidence="7">2.5.1.145</ecNumber>
    </recommendedName>
</protein>
<name>A0A0W0ZSY1_9GAMM</name>
<dbReference type="PANTHER" id="PTHR30589:SF0">
    <property type="entry name" value="PHOSPHATIDYLGLYCEROL--PROLIPOPROTEIN DIACYLGLYCERYL TRANSFERASE"/>
    <property type="match status" value="1"/>
</dbReference>
<keyword evidence="6 7" id="KW-0472">Membrane</keyword>
<evidence type="ECO:0000256" key="2">
    <source>
        <dbReference type="ARBA" id="ARBA00022475"/>
    </source>
</evidence>
<evidence type="ECO:0000256" key="4">
    <source>
        <dbReference type="ARBA" id="ARBA00022692"/>
    </source>
</evidence>
<dbReference type="STRING" id="40335.Ltuc_0136"/>
<dbReference type="OrthoDB" id="871140at2"/>
<comment type="catalytic activity">
    <reaction evidence="7">
        <text>L-cysteinyl-[prolipoprotein] + a 1,2-diacyl-sn-glycero-3-phospho-(1'-sn-glycerol) = an S-1,2-diacyl-sn-glyceryl-L-cysteinyl-[prolipoprotein] + sn-glycerol 1-phosphate + H(+)</text>
        <dbReference type="Rhea" id="RHEA:56712"/>
        <dbReference type="Rhea" id="RHEA-COMP:14679"/>
        <dbReference type="Rhea" id="RHEA-COMP:14680"/>
        <dbReference type="ChEBI" id="CHEBI:15378"/>
        <dbReference type="ChEBI" id="CHEBI:29950"/>
        <dbReference type="ChEBI" id="CHEBI:57685"/>
        <dbReference type="ChEBI" id="CHEBI:64716"/>
        <dbReference type="ChEBI" id="CHEBI:140658"/>
        <dbReference type="EC" id="2.5.1.145"/>
    </reaction>
</comment>
<dbReference type="Pfam" id="PF01790">
    <property type="entry name" value="LGT"/>
    <property type="match status" value="1"/>
</dbReference>